<feature type="binding site" evidence="13">
    <location>
        <position position="34"/>
    </location>
    <ligand>
        <name>NADPH</name>
        <dbReference type="ChEBI" id="CHEBI:57783"/>
    </ligand>
</feature>
<dbReference type="SUPFAM" id="SSF51735">
    <property type="entry name" value="NAD(P)-binding Rossmann-fold domains"/>
    <property type="match status" value="1"/>
</dbReference>
<evidence type="ECO:0000313" key="21">
    <source>
        <dbReference type="Proteomes" id="UP000199545"/>
    </source>
</evidence>
<evidence type="ECO:0000256" key="6">
    <source>
        <dbReference type="ARBA" id="ARBA00023098"/>
    </source>
</evidence>
<gene>
    <name evidence="13" type="primary">gpsA</name>
    <name evidence="20" type="ORF">SAMN05421852_11321</name>
</gene>
<dbReference type="NCBIfam" id="NF000940">
    <property type="entry name" value="PRK00094.1-2"/>
    <property type="match status" value="1"/>
</dbReference>
<keyword evidence="7 13" id="KW-0594">Phospholipid biosynthesis</keyword>
<comment type="subcellular location">
    <subcellularLocation>
        <location evidence="13">Cytoplasm</location>
    </subcellularLocation>
</comment>
<comment type="catalytic activity">
    <reaction evidence="13">
        <text>sn-glycerol 3-phosphate + NAD(+) = dihydroxyacetone phosphate + NADH + H(+)</text>
        <dbReference type="Rhea" id="RHEA:11092"/>
        <dbReference type="ChEBI" id="CHEBI:15378"/>
        <dbReference type="ChEBI" id="CHEBI:57540"/>
        <dbReference type="ChEBI" id="CHEBI:57597"/>
        <dbReference type="ChEBI" id="CHEBI:57642"/>
        <dbReference type="ChEBI" id="CHEBI:57945"/>
        <dbReference type="EC" id="1.1.1.94"/>
    </reaction>
</comment>
<dbReference type="GO" id="GO:0046168">
    <property type="term" value="P:glycerol-3-phosphate catabolic process"/>
    <property type="evidence" value="ECO:0007669"/>
    <property type="project" value="InterPro"/>
</dbReference>
<evidence type="ECO:0000256" key="17">
    <source>
        <dbReference type="RuleBase" id="RU000437"/>
    </source>
</evidence>
<dbReference type="SUPFAM" id="SSF48179">
    <property type="entry name" value="6-phosphogluconate dehydrogenase C-terminal domain-like"/>
    <property type="match status" value="1"/>
</dbReference>
<sequence>MNKEIAVLGAGSWGTALSMVLVENGHQVIIWGRREDLVQEINEQHTNQRYLPNVRLPEQLKATSSLSEAVAGKDVVVFVVPSHSMRTIAKQVKKWIGDHALVVHATKGFEVGTGMRMSQVLKEELSEPFETRIAALSGPSHAEEVAQKCPTTVVVASSHSEVAEEVQGIFMNHYFRVYTNSDLIGVEVGGSLKNIIALAAGLGDGLGIGDNAKAALMTRGLAEIARLGTAMGAKPLTFVGLAGVGDLVVTCTSQHSRNWRAGYMISQGKKLDQVLHEMGMVVEGVQTTRTAYSLAMRHHVEMPITEQLYAVLFENKDPEQAVEDLMRRGRTSEWEEIIRSW</sequence>
<reference evidence="20 21" key="1">
    <citation type="submission" date="2016-10" db="EMBL/GenBank/DDBJ databases">
        <authorList>
            <person name="de Groot N.N."/>
        </authorList>
    </citation>
    <scope>NUCLEOTIDE SEQUENCE [LARGE SCALE GENOMIC DNA]</scope>
    <source>
        <strain evidence="20 21">DSM 44778</strain>
    </source>
</reference>
<feature type="binding site" evidence="16">
    <location>
        <position position="142"/>
    </location>
    <ligand>
        <name>NAD(+)</name>
        <dbReference type="ChEBI" id="CHEBI:57540"/>
    </ligand>
</feature>
<feature type="binding site" evidence="13">
    <location>
        <position position="256"/>
    </location>
    <ligand>
        <name>sn-glycerol 3-phosphate</name>
        <dbReference type="ChEBI" id="CHEBI:57597"/>
    </ligand>
</feature>
<dbReference type="RefSeq" id="WP_093230780.1">
    <property type="nucleotide sequence ID" value="NZ_FORR01000013.1"/>
</dbReference>
<keyword evidence="13" id="KW-0547">Nucleotide-binding</keyword>
<dbReference type="NCBIfam" id="NF000941">
    <property type="entry name" value="PRK00094.1-3"/>
    <property type="match status" value="1"/>
</dbReference>
<feature type="binding site" evidence="15">
    <location>
        <position position="107"/>
    </location>
    <ligand>
        <name>substrate</name>
    </ligand>
</feature>
<feature type="binding site" evidence="13">
    <location>
        <position position="50"/>
    </location>
    <ligand>
        <name>NADPH</name>
        <dbReference type="ChEBI" id="CHEBI:57783"/>
    </ligand>
</feature>
<dbReference type="Gene3D" id="3.40.50.720">
    <property type="entry name" value="NAD(P)-binding Rossmann-like Domain"/>
    <property type="match status" value="1"/>
</dbReference>
<dbReference type="InterPro" id="IPR013328">
    <property type="entry name" value="6PGD_dom2"/>
</dbReference>
<comment type="catalytic activity">
    <reaction evidence="9">
        <text>sn-glycerol 3-phosphate + NADP(+) = dihydroxyacetone phosphate + NADPH + H(+)</text>
        <dbReference type="Rhea" id="RHEA:11096"/>
        <dbReference type="ChEBI" id="CHEBI:15378"/>
        <dbReference type="ChEBI" id="CHEBI:57597"/>
        <dbReference type="ChEBI" id="CHEBI:57642"/>
        <dbReference type="ChEBI" id="CHEBI:57783"/>
        <dbReference type="ChEBI" id="CHEBI:58349"/>
        <dbReference type="EC" id="1.1.1.94"/>
    </reaction>
    <physiologicalReaction direction="right-to-left" evidence="9">
        <dbReference type="Rhea" id="RHEA:11098"/>
    </physiologicalReaction>
</comment>
<dbReference type="GO" id="GO:0008654">
    <property type="term" value="P:phospholipid biosynthetic process"/>
    <property type="evidence" value="ECO:0007669"/>
    <property type="project" value="UniProtKB-KW"/>
</dbReference>
<feature type="binding site" evidence="13">
    <location>
        <position position="258"/>
    </location>
    <ligand>
        <name>sn-glycerol 3-phosphate</name>
        <dbReference type="ChEBI" id="CHEBI:57597"/>
    </ligand>
</feature>
<evidence type="ECO:0000256" key="12">
    <source>
        <dbReference type="ARBA" id="ARBA00080511"/>
    </source>
</evidence>
<evidence type="ECO:0000256" key="1">
    <source>
        <dbReference type="ARBA" id="ARBA00011009"/>
    </source>
</evidence>
<evidence type="ECO:0000313" key="20">
    <source>
        <dbReference type="EMBL" id="SFJ57662.1"/>
    </source>
</evidence>
<organism evidence="20 21">
    <name type="scientific">Thermoflavimicrobium dichotomicum</name>
    <dbReference type="NCBI Taxonomy" id="46223"/>
    <lineage>
        <taxon>Bacteria</taxon>
        <taxon>Bacillati</taxon>
        <taxon>Bacillota</taxon>
        <taxon>Bacilli</taxon>
        <taxon>Bacillales</taxon>
        <taxon>Thermoactinomycetaceae</taxon>
        <taxon>Thermoflavimicrobium</taxon>
    </lineage>
</organism>
<dbReference type="OrthoDB" id="9812273at2"/>
<dbReference type="PANTHER" id="PTHR11728">
    <property type="entry name" value="GLYCEROL-3-PHOSPHATE DEHYDROGENASE"/>
    <property type="match status" value="1"/>
</dbReference>
<feature type="binding site" evidence="13">
    <location>
        <position position="138"/>
    </location>
    <ligand>
        <name>sn-glycerol 3-phosphate</name>
        <dbReference type="ChEBI" id="CHEBI:57597"/>
    </ligand>
</feature>
<evidence type="ECO:0000256" key="4">
    <source>
        <dbReference type="ARBA" id="ARBA00023002"/>
    </source>
</evidence>
<keyword evidence="3 13" id="KW-0521">NADP</keyword>
<dbReference type="STRING" id="46223.SAMN05421852_11321"/>
<evidence type="ECO:0000259" key="19">
    <source>
        <dbReference type="Pfam" id="PF07479"/>
    </source>
</evidence>
<evidence type="ECO:0000256" key="11">
    <source>
        <dbReference type="ARBA" id="ARBA00069372"/>
    </source>
</evidence>
<keyword evidence="5 13" id="KW-0520">NAD</keyword>
<dbReference type="AlphaFoldDB" id="A0A1I3SHS7"/>
<dbReference type="UniPathway" id="UPA00940"/>
<dbReference type="Pfam" id="PF01210">
    <property type="entry name" value="NAD_Gly3P_dh_N"/>
    <property type="match status" value="1"/>
</dbReference>
<keyword evidence="8 13" id="KW-1208">Phospholipid metabolism</keyword>
<feature type="binding site" evidence="16">
    <location>
        <begin position="9"/>
        <end position="14"/>
    </location>
    <ligand>
        <name>NAD(+)</name>
        <dbReference type="ChEBI" id="CHEBI:57540"/>
    </ligand>
</feature>
<comment type="similarity">
    <text evidence="1 13 17">Belongs to the NAD-dependent glycerol-3-phosphate dehydrogenase family.</text>
</comment>
<dbReference type="GO" id="GO:0141153">
    <property type="term" value="F:glycerol-3-phosphate dehydrogenase (NADP+) activity"/>
    <property type="evidence" value="ECO:0007669"/>
    <property type="project" value="RHEA"/>
</dbReference>
<dbReference type="PROSITE" id="PS00957">
    <property type="entry name" value="NAD_G3PDH"/>
    <property type="match status" value="1"/>
</dbReference>
<evidence type="ECO:0000256" key="14">
    <source>
        <dbReference type="PIRSR" id="PIRSR000114-1"/>
    </source>
</evidence>
<dbReference type="PIRSF" id="PIRSF000114">
    <property type="entry name" value="Glycerol-3-P_dh"/>
    <property type="match status" value="1"/>
</dbReference>
<dbReference type="GO" id="GO:0046167">
    <property type="term" value="P:glycerol-3-phosphate biosynthetic process"/>
    <property type="evidence" value="ECO:0007669"/>
    <property type="project" value="UniProtKB-UniRule"/>
</dbReference>
<dbReference type="FunFam" id="3.40.50.720:FF:000019">
    <property type="entry name" value="Glycerol-3-phosphate dehydrogenase [NAD(P)+]"/>
    <property type="match status" value="1"/>
</dbReference>
<evidence type="ECO:0000256" key="7">
    <source>
        <dbReference type="ARBA" id="ARBA00023209"/>
    </source>
</evidence>
<feature type="active site" description="Proton acceptor" evidence="13 14">
    <location>
        <position position="193"/>
    </location>
</feature>
<feature type="binding site" evidence="13">
    <location>
        <position position="13"/>
    </location>
    <ligand>
        <name>NADPH</name>
        <dbReference type="ChEBI" id="CHEBI:57783"/>
    </ligand>
</feature>
<name>A0A1I3SHS7_9BACL</name>
<evidence type="ECO:0000256" key="3">
    <source>
        <dbReference type="ARBA" id="ARBA00022857"/>
    </source>
</evidence>
<protein>
    <recommendedName>
        <fullName evidence="11 13">Glycerol-3-phosphate dehydrogenase [NAD(P)+]</fullName>
        <ecNumber evidence="10 13">1.1.1.94</ecNumber>
    </recommendedName>
    <alternativeName>
        <fullName evidence="13">NAD(P)(+)-dependent glycerol-3-phosphate dehydrogenase</fullName>
    </alternativeName>
    <alternativeName>
        <fullName evidence="12 13">NAD(P)H-dependent dihydroxyacetone-phosphate reductase</fullName>
    </alternativeName>
</protein>
<evidence type="ECO:0000256" key="13">
    <source>
        <dbReference type="HAMAP-Rule" id="MF_00394"/>
    </source>
</evidence>
<dbReference type="InterPro" id="IPR006168">
    <property type="entry name" value="G3P_DH_NAD-dep"/>
</dbReference>
<feature type="binding site" evidence="13">
    <location>
        <position position="283"/>
    </location>
    <ligand>
        <name>NADPH</name>
        <dbReference type="ChEBI" id="CHEBI:57783"/>
    </ligand>
</feature>
<keyword evidence="4 13" id="KW-0560">Oxidoreductase</keyword>
<evidence type="ECO:0000259" key="18">
    <source>
        <dbReference type="Pfam" id="PF01210"/>
    </source>
</evidence>
<dbReference type="EMBL" id="FORR01000013">
    <property type="protein sequence ID" value="SFJ57662.1"/>
    <property type="molecule type" value="Genomic_DNA"/>
</dbReference>
<feature type="binding site" evidence="13">
    <location>
        <position position="281"/>
    </location>
    <ligand>
        <name>NADPH</name>
        <dbReference type="ChEBI" id="CHEBI:57783"/>
    </ligand>
</feature>
<keyword evidence="13" id="KW-0963">Cytoplasm</keyword>
<dbReference type="InterPro" id="IPR011128">
    <property type="entry name" value="G3P_DH_NAD-dep_N"/>
</dbReference>
<feature type="binding site" evidence="13">
    <location>
        <position position="33"/>
    </location>
    <ligand>
        <name>NADPH</name>
        <dbReference type="ChEBI" id="CHEBI:57783"/>
    </ligand>
</feature>
<feature type="binding site" evidence="13">
    <location>
        <position position="246"/>
    </location>
    <ligand>
        <name>sn-glycerol 3-phosphate</name>
        <dbReference type="ChEBI" id="CHEBI:57597"/>
    </ligand>
</feature>
<dbReference type="InterPro" id="IPR008927">
    <property type="entry name" value="6-PGluconate_DH-like_C_sf"/>
</dbReference>
<keyword evidence="21" id="KW-1185">Reference proteome</keyword>
<feature type="binding site" evidence="15">
    <location>
        <begin position="257"/>
        <end position="258"/>
    </location>
    <ligand>
        <name>substrate</name>
    </ligand>
</feature>
<feature type="binding site" evidence="13">
    <location>
        <position position="193"/>
    </location>
    <ligand>
        <name>sn-glycerol 3-phosphate</name>
        <dbReference type="ChEBI" id="CHEBI:57597"/>
    </ligand>
</feature>
<dbReference type="GO" id="GO:0141152">
    <property type="term" value="F:glycerol-3-phosphate dehydrogenase (NAD+) activity"/>
    <property type="evidence" value="ECO:0007669"/>
    <property type="project" value="RHEA"/>
</dbReference>
<feature type="binding site" evidence="13">
    <location>
        <position position="12"/>
    </location>
    <ligand>
        <name>NADPH</name>
        <dbReference type="ChEBI" id="CHEBI:57783"/>
    </ligand>
</feature>
<dbReference type="EC" id="1.1.1.94" evidence="10 13"/>
<dbReference type="GO" id="GO:0051287">
    <property type="term" value="F:NAD binding"/>
    <property type="evidence" value="ECO:0007669"/>
    <property type="project" value="InterPro"/>
</dbReference>
<feature type="binding site" evidence="13">
    <location>
        <position position="140"/>
    </location>
    <ligand>
        <name>sn-glycerol 3-phosphate</name>
        <dbReference type="ChEBI" id="CHEBI:57597"/>
    </ligand>
</feature>
<feature type="binding site" evidence="13">
    <location>
        <position position="107"/>
    </location>
    <ligand>
        <name>sn-glycerol 3-phosphate</name>
        <dbReference type="ChEBI" id="CHEBI:57597"/>
    </ligand>
</feature>
<feature type="binding site" evidence="13">
    <location>
        <position position="142"/>
    </location>
    <ligand>
        <name>NADPH</name>
        <dbReference type="ChEBI" id="CHEBI:57783"/>
    </ligand>
</feature>
<dbReference type="PRINTS" id="PR00077">
    <property type="entry name" value="GPDHDRGNASE"/>
</dbReference>
<dbReference type="Gene3D" id="1.10.1040.10">
    <property type="entry name" value="N-(1-d-carboxylethyl)-l-norvaline Dehydrogenase, domain 2"/>
    <property type="match status" value="1"/>
</dbReference>
<feature type="binding site" evidence="16">
    <location>
        <position position="257"/>
    </location>
    <ligand>
        <name>NAD(+)</name>
        <dbReference type="ChEBI" id="CHEBI:57540"/>
    </ligand>
</feature>
<evidence type="ECO:0000256" key="16">
    <source>
        <dbReference type="PIRSR" id="PIRSR000114-3"/>
    </source>
</evidence>
<dbReference type="FunFam" id="1.10.1040.10:FF:000001">
    <property type="entry name" value="Glycerol-3-phosphate dehydrogenase [NAD(P)+]"/>
    <property type="match status" value="1"/>
</dbReference>
<feature type="binding site" evidence="13">
    <location>
        <position position="257"/>
    </location>
    <ligand>
        <name>NADPH</name>
        <dbReference type="ChEBI" id="CHEBI:57783"/>
    </ligand>
</feature>
<dbReference type="Pfam" id="PF07479">
    <property type="entry name" value="NAD_Gly3P_dh_C"/>
    <property type="match status" value="1"/>
</dbReference>
<keyword evidence="6 13" id="KW-0443">Lipid metabolism</keyword>
<evidence type="ECO:0000256" key="9">
    <source>
        <dbReference type="ARBA" id="ARBA00052716"/>
    </source>
</evidence>
<feature type="domain" description="Glycerol-3-phosphate dehydrogenase NAD-dependent C-terminal" evidence="19">
    <location>
        <begin position="182"/>
        <end position="323"/>
    </location>
</feature>
<keyword evidence="2 13" id="KW-0444">Lipid biosynthesis</keyword>
<evidence type="ECO:0000256" key="15">
    <source>
        <dbReference type="PIRSR" id="PIRSR000114-2"/>
    </source>
</evidence>
<accession>A0A1I3SHS7</accession>
<evidence type="ECO:0000256" key="2">
    <source>
        <dbReference type="ARBA" id="ARBA00022516"/>
    </source>
</evidence>
<feature type="binding site" evidence="13">
    <location>
        <position position="257"/>
    </location>
    <ligand>
        <name>sn-glycerol 3-phosphate</name>
        <dbReference type="ChEBI" id="CHEBI:57597"/>
    </ligand>
</feature>
<dbReference type="HAMAP" id="MF_00394">
    <property type="entry name" value="NAD_Glyc3P_dehydrog"/>
    <property type="match status" value="1"/>
</dbReference>
<feature type="binding site" evidence="13">
    <location>
        <position position="107"/>
    </location>
    <ligand>
        <name>NADPH</name>
        <dbReference type="ChEBI" id="CHEBI:57783"/>
    </ligand>
</feature>
<dbReference type="GO" id="GO:0005829">
    <property type="term" value="C:cytosol"/>
    <property type="evidence" value="ECO:0007669"/>
    <property type="project" value="TreeGrafter"/>
</dbReference>
<comment type="pathway">
    <text evidence="13">Membrane lipid metabolism; glycerophospholipid metabolism.</text>
</comment>
<dbReference type="NCBIfam" id="NF000942">
    <property type="entry name" value="PRK00094.1-4"/>
    <property type="match status" value="1"/>
</dbReference>
<dbReference type="GO" id="GO:0006650">
    <property type="term" value="P:glycerophospholipid metabolic process"/>
    <property type="evidence" value="ECO:0007669"/>
    <property type="project" value="UniProtKB-UniRule"/>
</dbReference>
<proteinExistence type="inferred from homology"/>
<evidence type="ECO:0000256" key="5">
    <source>
        <dbReference type="ARBA" id="ARBA00023027"/>
    </source>
</evidence>
<comment type="function">
    <text evidence="13">Catalyzes the reduction of the glycolytic intermediate dihydroxyacetone phosphate (DHAP) to sn-glycerol 3-phosphate (G3P), the key precursor for phospholipid synthesis.</text>
</comment>
<evidence type="ECO:0000256" key="8">
    <source>
        <dbReference type="ARBA" id="ARBA00023264"/>
    </source>
</evidence>
<evidence type="ECO:0000256" key="10">
    <source>
        <dbReference type="ARBA" id="ARBA00066687"/>
    </source>
</evidence>
<dbReference type="InterPro" id="IPR036291">
    <property type="entry name" value="NAD(P)-bd_dom_sf"/>
</dbReference>
<dbReference type="Proteomes" id="UP000199545">
    <property type="component" value="Unassembled WGS sequence"/>
</dbReference>
<dbReference type="InterPro" id="IPR006109">
    <property type="entry name" value="G3P_DH_NAD-dep_C"/>
</dbReference>
<dbReference type="PANTHER" id="PTHR11728:SF1">
    <property type="entry name" value="GLYCEROL-3-PHOSPHATE DEHYDROGENASE [NAD(+)] 2, CHLOROPLASTIC"/>
    <property type="match status" value="1"/>
</dbReference>
<dbReference type="GO" id="GO:0005975">
    <property type="term" value="P:carbohydrate metabolic process"/>
    <property type="evidence" value="ECO:0007669"/>
    <property type="project" value="InterPro"/>
</dbReference>
<feature type="domain" description="Glycerol-3-phosphate dehydrogenase NAD-dependent N-terminal" evidence="18">
    <location>
        <begin position="4"/>
        <end position="162"/>
    </location>
</feature>